<proteinExistence type="predicted"/>
<sequence>MLARLTNYVPSTTSPFSDVESNWAADAIGAFAAAGIVSGKGEGKFEPAAPSSREESVAIIVRLLDKLLAQG</sequence>
<dbReference type="OrthoDB" id="2661823at2"/>
<gene>
    <name evidence="2" type="ORF">E1757_14450</name>
</gene>
<evidence type="ECO:0000313" key="2">
    <source>
        <dbReference type="EMBL" id="TDF97048.1"/>
    </source>
</evidence>
<evidence type="ECO:0000259" key="1">
    <source>
        <dbReference type="PROSITE" id="PS51272"/>
    </source>
</evidence>
<accession>A0A4R5KQ15</accession>
<dbReference type="PROSITE" id="PS51272">
    <property type="entry name" value="SLH"/>
    <property type="match status" value="1"/>
</dbReference>
<keyword evidence="3" id="KW-1185">Reference proteome</keyword>
<name>A0A4R5KQ15_9BACL</name>
<dbReference type="AlphaFoldDB" id="A0A4R5KQ15"/>
<protein>
    <recommendedName>
        <fullName evidence="1">SLH domain-containing protein</fullName>
    </recommendedName>
</protein>
<comment type="caution">
    <text evidence="2">The sequence shown here is derived from an EMBL/GenBank/DDBJ whole genome shotgun (WGS) entry which is preliminary data.</text>
</comment>
<feature type="domain" description="SLH" evidence="1">
    <location>
        <begin position="11"/>
        <end position="71"/>
    </location>
</feature>
<organism evidence="2 3">
    <name type="scientific">Paenibacillus piri</name>
    <dbReference type="NCBI Taxonomy" id="2547395"/>
    <lineage>
        <taxon>Bacteria</taxon>
        <taxon>Bacillati</taxon>
        <taxon>Bacillota</taxon>
        <taxon>Bacilli</taxon>
        <taxon>Bacillales</taxon>
        <taxon>Paenibacillaceae</taxon>
        <taxon>Paenibacillus</taxon>
    </lineage>
</organism>
<dbReference type="InterPro" id="IPR001119">
    <property type="entry name" value="SLH_dom"/>
</dbReference>
<dbReference type="Proteomes" id="UP000295636">
    <property type="component" value="Unassembled WGS sequence"/>
</dbReference>
<dbReference type="RefSeq" id="WP_133229217.1">
    <property type="nucleotide sequence ID" value="NZ_SMRT01000006.1"/>
</dbReference>
<dbReference type="EMBL" id="SMRT01000006">
    <property type="protein sequence ID" value="TDF97048.1"/>
    <property type="molecule type" value="Genomic_DNA"/>
</dbReference>
<evidence type="ECO:0000313" key="3">
    <source>
        <dbReference type="Proteomes" id="UP000295636"/>
    </source>
</evidence>
<dbReference type="Pfam" id="PF00395">
    <property type="entry name" value="SLH"/>
    <property type="match status" value="1"/>
</dbReference>
<reference evidence="2 3" key="1">
    <citation type="submission" date="2019-03" db="EMBL/GenBank/DDBJ databases">
        <title>This is whole genome sequence of Paenibacillus sp MS74 strain.</title>
        <authorList>
            <person name="Trinh H.N."/>
        </authorList>
    </citation>
    <scope>NUCLEOTIDE SEQUENCE [LARGE SCALE GENOMIC DNA]</scope>
    <source>
        <strain evidence="2 3">MS74</strain>
    </source>
</reference>